<keyword evidence="3" id="KW-0378">Hydrolase</keyword>
<dbReference type="EMBL" id="CP000497">
    <property type="protein sequence ID" value="ABN65802.2"/>
    <property type="molecule type" value="Genomic_DNA"/>
</dbReference>
<dbReference type="Pfam" id="PF00782">
    <property type="entry name" value="DSPc"/>
    <property type="match status" value="1"/>
</dbReference>
<dbReference type="PANTHER" id="PTHR10159">
    <property type="entry name" value="DUAL SPECIFICITY PROTEIN PHOSPHATASE"/>
    <property type="match status" value="1"/>
</dbReference>
<feature type="compositionally biased region" description="Low complexity" evidence="5">
    <location>
        <begin position="279"/>
        <end position="296"/>
    </location>
</feature>
<dbReference type="OMA" id="YSKEVHE"/>
<evidence type="ECO:0000259" key="7">
    <source>
        <dbReference type="PROSITE" id="PS50056"/>
    </source>
</evidence>
<proteinExistence type="inferred from homology"/>
<feature type="domain" description="Tyrosine specific protein phosphatases" evidence="7">
    <location>
        <begin position="388"/>
        <end position="456"/>
    </location>
</feature>
<dbReference type="HOGENOM" id="CLU_032220_0_0_1"/>
<feature type="compositionally biased region" description="Low complexity" evidence="5">
    <location>
        <begin position="84"/>
        <end position="112"/>
    </location>
</feature>
<feature type="region of interest" description="Disordered" evidence="5">
    <location>
        <begin position="1"/>
        <end position="38"/>
    </location>
</feature>
<dbReference type="KEGG" id="pic:PICST_88742"/>
<protein>
    <recommendedName>
        <fullName evidence="2">protein-tyrosine-phosphatase</fullName>
        <ecNumber evidence="2">3.1.3.48</ecNumber>
    </recommendedName>
</protein>
<feature type="compositionally biased region" description="Polar residues" evidence="5">
    <location>
        <begin position="66"/>
        <end position="75"/>
    </location>
</feature>
<dbReference type="InterPro" id="IPR000340">
    <property type="entry name" value="Dual-sp_phosphatase_cat-dom"/>
</dbReference>
<evidence type="ECO:0000256" key="3">
    <source>
        <dbReference type="ARBA" id="ARBA00022801"/>
    </source>
</evidence>
<dbReference type="PROSITE" id="PS50056">
    <property type="entry name" value="TYR_PHOSPHATASE_2"/>
    <property type="match status" value="1"/>
</dbReference>
<reference evidence="8 9" key="1">
    <citation type="journal article" date="2007" name="Nat. Biotechnol.">
        <title>Genome sequence of the lignocellulose-bioconverting and xylose-fermenting yeast Pichia stipitis.</title>
        <authorList>
            <person name="Jeffries T.W."/>
            <person name="Grigoriev I.V."/>
            <person name="Grimwood J."/>
            <person name="Laplaza J.M."/>
            <person name="Aerts A."/>
            <person name="Salamov A."/>
            <person name="Schmutz J."/>
            <person name="Lindquist E."/>
            <person name="Dehal P."/>
            <person name="Shapiro H."/>
            <person name="Jin Y.S."/>
            <person name="Passoth V."/>
            <person name="Richardson P.M."/>
        </authorList>
    </citation>
    <scope>NUCLEOTIDE SEQUENCE [LARGE SCALE GENOMIC DNA]</scope>
    <source>
        <strain evidence="9">ATCC 58785 / CBS 6054 / NBRC 10063 / NRRL Y-11545</strain>
    </source>
</reference>
<dbReference type="InParanoid" id="A3LRW5"/>
<dbReference type="InterPro" id="IPR016130">
    <property type="entry name" value="Tyr_Pase_AS"/>
</dbReference>
<evidence type="ECO:0000313" key="9">
    <source>
        <dbReference type="Proteomes" id="UP000002258"/>
    </source>
</evidence>
<evidence type="ECO:0000313" key="8">
    <source>
        <dbReference type="EMBL" id="ABN65802.2"/>
    </source>
</evidence>
<gene>
    <name evidence="8" type="primary">CPP1</name>
    <name evidence="8" type="ORF">PICST_88742</name>
</gene>
<feature type="domain" description="Tyrosine-protein phosphatase" evidence="6">
    <location>
        <begin position="321"/>
        <end position="488"/>
    </location>
</feature>
<dbReference type="AlphaFoldDB" id="A3LRW5"/>
<feature type="compositionally biased region" description="Low complexity" evidence="5">
    <location>
        <begin position="165"/>
        <end position="181"/>
    </location>
</feature>
<dbReference type="GO" id="GO:0017017">
    <property type="term" value="F:MAP kinase tyrosine/serine/threonine phosphatase activity"/>
    <property type="evidence" value="ECO:0007669"/>
    <property type="project" value="TreeGrafter"/>
</dbReference>
<organism evidence="8 9">
    <name type="scientific">Scheffersomyces stipitis (strain ATCC 58785 / CBS 6054 / NBRC 10063 / NRRL Y-11545)</name>
    <name type="common">Yeast</name>
    <name type="synonym">Pichia stipitis</name>
    <dbReference type="NCBI Taxonomy" id="322104"/>
    <lineage>
        <taxon>Eukaryota</taxon>
        <taxon>Fungi</taxon>
        <taxon>Dikarya</taxon>
        <taxon>Ascomycota</taxon>
        <taxon>Saccharomycotina</taxon>
        <taxon>Pichiomycetes</taxon>
        <taxon>Debaryomycetaceae</taxon>
        <taxon>Scheffersomyces</taxon>
    </lineage>
</organism>
<name>A3LRW5_PICST</name>
<dbReference type="GeneID" id="4837869"/>
<evidence type="ECO:0000256" key="5">
    <source>
        <dbReference type="SAM" id="MobiDB-lite"/>
    </source>
</evidence>
<dbReference type="PROSITE" id="PS00383">
    <property type="entry name" value="TYR_PHOSPHATASE_1"/>
    <property type="match status" value="1"/>
</dbReference>
<dbReference type="GO" id="GO:0008330">
    <property type="term" value="F:protein tyrosine/threonine phosphatase activity"/>
    <property type="evidence" value="ECO:0007669"/>
    <property type="project" value="TreeGrafter"/>
</dbReference>
<feature type="compositionally biased region" description="Basic and acidic residues" evidence="5">
    <location>
        <begin position="252"/>
        <end position="261"/>
    </location>
</feature>
<dbReference type="EC" id="3.1.3.48" evidence="2"/>
<dbReference type="Gene3D" id="3.90.190.10">
    <property type="entry name" value="Protein tyrosine phosphatase superfamily"/>
    <property type="match status" value="1"/>
</dbReference>
<dbReference type="GO" id="GO:0033550">
    <property type="term" value="F:MAP kinase tyrosine phosphatase activity"/>
    <property type="evidence" value="ECO:0007669"/>
    <property type="project" value="TreeGrafter"/>
</dbReference>
<dbReference type="STRING" id="322104.A3LRW5"/>
<dbReference type="GO" id="GO:0005634">
    <property type="term" value="C:nucleus"/>
    <property type="evidence" value="ECO:0007669"/>
    <property type="project" value="TreeGrafter"/>
</dbReference>
<dbReference type="SUPFAM" id="SSF52799">
    <property type="entry name" value="(Phosphotyrosine protein) phosphatases II"/>
    <property type="match status" value="1"/>
</dbReference>
<dbReference type="InterPro" id="IPR020422">
    <property type="entry name" value="TYR_PHOSPHATASE_DUAL_dom"/>
</dbReference>
<dbReference type="InterPro" id="IPR000387">
    <property type="entry name" value="Tyr_Pase_dom"/>
</dbReference>
<accession>A3LRW5</accession>
<dbReference type="GO" id="GO:0043409">
    <property type="term" value="P:negative regulation of MAPK cascade"/>
    <property type="evidence" value="ECO:0007669"/>
    <property type="project" value="TreeGrafter"/>
</dbReference>
<keyword evidence="9" id="KW-1185">Reference proteome</keyword>
<dbReference type="PROSITE" id="PS50054">
    <property type="entry name" value="TYR_PHOSPHATASE_DUAL"/>
    <property type="match status" value="1"/>
</dbReference>
<evidence type="ECO:0000256" key="1">
    <source>
        <dbReference type="ARBA" id="ARBA00008601"/>
    </source>
</evidence>
<evidence type="ECO:0000259" key="6">
    <source>
        <dbReference type="PROSITE" id="PS50054"/>
    </source>
</evidence>
<comment type="similarity">
    <text evidence="1">Belongs to the protein-tyrosine phosphatase family. Non-receptor class dual specificity subfamily.</text>
</comment>
<dbReference type="OrthoDB" id="426001at2759"/>
<evidence type="ECO:0000256" key="2">
    <source>
        <dbReference type="ARBA" id="ARBA00013064"/>
    </source>
</evidence>
<feature type="region of interest" description="Disordered" evidence="5">
    <location>
        <begin position="66"/>
        <end position="112"/>
    </location>
</feature>
<dbReference type="Proteomes" id="UP000002258">
    <property type="component" value="Chromosome 3"/>
</dbReference>
<dbReference type="InterPro" id="IPR029021">
    <property type="entry name" value="Prot-tyrosine_phosphatase-like"/>
</dbReference>
<sequence length="489" mass="53476">MSPFLVESAANTDQDRSQRSTTFNVETPPTPRFHHQPYTRSSSFTAAIAAAAAIAATPTLSNKIQKLPAMSSSQRRSSHDGLPTNSNKTTSKTSTTSSSSTTNSTNHITDSITNTGAIPITSIPEPSNAFPNSDPLVGMVNYSPKHSRKRSSLTMNRNMKNLSLNLGVSHSNSSSVDSNSSYTYNANSPSKSLPFNPPPSFGNSSQRSLPLSKLSSHNQYDSPLVTPAVTRTPNLPPMIPRRANSSSAPHSSDIDVSREMGFKFPASTNVSPGQIRSWSNTSSRKNYSNSSSNSLDSSDIRKLIIPEELQESNSLNAYKDGPRNVLNGQIYLYSDPVHSDSKVDINNFDLIVNVAKECQDMSLSYRNQVAGQREYIHVPWSHTSAISKDLLAITTKMEHFYSSGRRILVHCQCGVSRSACVVVAFFMSKFGLNVNEAYELLKSGTENINETVNRIIGEKGNRIDACDRICPNMSLIFELMEFGEILGQN</sequence>
<dbReference type="CDD" id="cd14521">
    <property type="entry name" value="DSP_fungal_SDP1-like"/>
    <property type="match status" value="1"/>
</dbReference>
<dbReference type="GO" id="GO:0005829">
    <property type="term" value="C:cytosol"/>
    <property type="evidence" value="ECO:0007669"/>
    <property type="project" value="TreeGrafter"/>
</dbReference>
<feature type="compositionally biased region" description="Polar residues" evidence="5">
    <location>
        <begin position="206"/>
        <end position="221"/>
    </location>
</feature>
<feature type="region of interest" description="Disordered" evidence="5">
    <location>
        <begin position="165"/>
        <end position="296"/>
    </location>
</feature>
<feature type="compositionally biased region" description="Polar residues" evidence="5">
    <location>
        <begin position="182"/>
        <end position="191"/>
    </location>
</feature>
<evidence type="ECO:0000256" key="4">
    <source>
        <dbReference type="ARBA" id="ARBA00022912"/>
    </source>
</evidence>
<dbReference type="SMART" id="SM00195">
    <property type="entry name" value="DSPc"/>
    <property type="match status" value="1"/>
</dbReference>
<dbReference type="eggNOG" id="KOG1716">
    <property type="taxonomic scope" value="Eukaryota"/>
</dbReference>
<feature type="compositionally biased region" description="Polar residues" evidence="5">
    <location>
        <begin position="266"/>
        <end position="278"/>
    </location>
</feature>
<dbReference type="RefSeq" id="XP_001383831.2">
    <property type="nucleotide sequence ID" value="XM_001383794.1"/>
</dbReference>
<dbReference type="PANTHER" id="PTHR10159:SF519">
    <property type="entry name" value="DUAL SPECIFICITY PROTEIN PHOSPHATASE MPK3"/>
    <property type="match status" value="1"/>
</dbReference>
<keyword evidence="4" id="KW-0904">Protein phosphatase</keyword>